<feature type="compositionally biased region" description="Low complexity" evidence="1">
    <location>
        <begin position="56"/>
        <end position="80"/>
    </location>
</feature>
<evidence type="ECO:0000259" key="3">
    <source>
        <dbReference type="Pfam" id="PF01551"/>
    </source>
</evidence>
<feature type="region of interest" description="Disordered" evidence="1">
    <location>
        <begin position="54"/>
        <end position="80"/>
    </location>
</feature>
<dbReference type="Proteomes" id="UP000613208">
    <property type="component" value="Unassembled WGS sequence"/>
</dbReference>
<feature type="domain" description="M23ase beta-sheet core" evidence="3">
    <location>
        <begin position="126"/>
        <end position="223"/>
    </location>
</feature>
<dbReference type="InterPro" id="IPR011055">
    <property type="entry name" value="Dup_hybrid_motif"/>
</dbReference>
<proteinExistence type="predicted"/>
<evidence type="ECO:0000313" key="5">
    <source>
        <dbReference type="Proteomes" id="UP000613208"/>
    </source>
</evidence>
<dbReference type="SUPFAM" id="SSF51261">
    <property type="entry name" value="Duplicated hybrid motif"/>
    <property type="match status" value="1"/>
</dbReference>
<reference evidence="4" key="1">
    <citation type="submission" date="2020-06" db="EMBL/GenBank/DDBJ databases">
        <title>Characterization of fructooligosaccharide metabolism and fructooligosaccharide-degrading enzymes in human commensal butyrate producers.</title>
        <authorList>
            <person name="Tanno H."/>
            <person name="Fujii T."/>
            <person name="Hirano K."/>
            <person name="Maeno S."/>
            <person name="Tonozuka T."/>
            <person name="Sakamoto M."/>
            <person name="Ohkuma M."/>
            <person name="Tochio T."/>
            <person name="Endo A."/>
        </authorList>
    </citation>
    <scope>NUCLEOTIDE SEQUENCE</scope>
    <source>
        <strain evidence="4">JCM 17466</strain>
    </source>
</reference>
<feature type="transmembrane region" description="Helical" evidence="2">
    <location>
        <begin position="15"/>
        <end position="35"/>
    </location>
</feature>
<dbReference type="PANTHER" id="PTHR21666">
    <property type="entry name" value="PEPTIDASE-RELATED"/>
    <property type="match status" value="1"/>
</dbReference>
<dbReference type="AlphaFoldDB" id="A0A916QBV3"/>
<organism evidence="4 5">
    <name type="scientific">Anaerostipes butyraticus</name>
    <dbReference type="NCBI Taxonomy" id="645466"/>
    <lineage>
        <taxon>Bacteria</taxon>
        <taxon>Bacillati</taxon>
        <taxon>Bacillota</taxon>
        <taxon>Clostridia</taxon>
        <taxon>Lachnospirales</taxon>
        <taxon>Lachnospiraceae</taxon>
        <taxon>Anaerostipes</taxon>
    </lineage>
</organism>
<gene>
    <name evidence="4" type="ORF">ANBU17_31680</name>
</gene>
<comment type="caution">
    <text evidence="4">The sequence shown here is derived from an EMBL/GenBank/DDBJ whole genome shotgun (WGS) entry which is preliminary data.</text>
</comment>
<sequence length="228" mass="25383">MRKNSRQTPFTLRKYYGVMIIGFALFLGIMAYYSVKFKEKRELAKQEVELEKSVDAANSATQETTEATESTEDTTAASTEEAAQTMEQTVTYDGKTKLSWPVTGNVVLPYSTEATVYFETLDQYRTNPGILIEAKENDSVKAVKQAKVTEIKNTAEYGKMVCMDLGSGYTAVYGQMKDLTVKAGDTVEKGQVIGKVAAPTSYYTLEGTNLYFQMEKDKKSVDPGKYLE</sequence>
<evidence type="ECO:0000256" key="1">
    <source>
        <dbReference type="SAM" id="MobiDB-lite"/>
    </source>
</evidence>
<name>A0A916QBV3_9FIRM</name>
<protein>
    <recommendedName>
        <fullName evidence="3">M23ase beta-sheet core domain-containing protein</fullName>
    </recommendedName>
</protein>
<keyword evidence="2" id="KW-1133">Transmembrane helix</keyword>
<evidence type="ECO:0000313" key="4">
    <source>
        <dbReference type="EMBL" id="GFO86821.1"/>
    </source>
</evidence>
<keyword evidence="2" id="KW-0812">Transmembrane</keyword>
<evidence type="ECO:0000256" key="2">
    <source>
        <dbReference type="SAM" id="Phobius"/>
    </source>
</evidence>
<dbReference type="PANTHER" id="PTHR21666:SF270">
    <property type="entry name" value="MUREIN HYDROLASE ACTIVATOR ENVC"/>
    <property type="match status" value="1"/>
</dbReference>
<keyword evidence="5" id="KW-1185">Reference proteome</keyword>
<dbReference type="GO" id="GO:0004222">
    <property type="term" value="F:metalloendopeptidase activity"/>
    <property type="evidence" value="ECO:0007669"/>
    <property type="project" value="TreeGrafter"/>
</dbReference>
<dbReference type="Gene3D" id="2.70.70.10">
    <property type="entry name" value="Glucose Permease (Domain IIA)"/>
    <property type="match status" value="1"/>
</dbReference>
<dbReference type="Pfam" id="PF01551">
    <property type="entry name" value="Peptidase_M23"/>
    <property type="match status" value="1"/>
</dbReference>
<dbReference type="RefSeq" id="WP_243282725.1">
    <property type="nucleotide sequence ID" value="NZ_BLYI01000077.1"/>
</dbReference>
<dbReference type="CDD" id="cd12797">
    <property type="entry name" value="M23_peptidase"/>
    <property type="match status" value="1"/>
</dbReference>
<dbReference type="EMBL" id="BLYI01000077">
    <property type="protein sequence ID" value="GFO86821.1"/>
    <property type="molecule type" value="Genomic_DNA"/>
</dbReference>
<keyword evidence="2" id="KW-0472">Membrane</keyword>
<dbReference type="InterPro" id="IPR016047">
    <property type="entry name" value="M23ase_b-sheet_dom"/>
</dbReference>
<accession>A0A916QBV3</accession>
<dbReference type="InterPro" id="IPR050570">
    <property type="entry name" value="Cell_wall_metabolism_enzyme"/>
</dbReference>